<dbReference type="InterPro" id="IPR050600">
    <property type="entry name" value="SETD3_SETD6_MTase"/>
</dbReference>
<dbReference type="InterPro" id="IPR001214">
    <property type="entry name" value="SET_dom"/>
</dbReference>
<evidence type="ECO:0000256" key="2">
    <source>
        <dbReference type="ARBA" id="ARBA00016973"/>
    </source>
</evidence>
<keyword evidence="4 8" id="KW-0808">Transferase</keyword>
<evidence type="ECO:0000256" key="3">
    <source>
        <dbReference type="ARBA" id="ARBA00022603"/>
    </source>
</evidence>
<organism evidence="11 12">
    <name type="scientific">Hirundo rustica rustica</name>
    <dbReference type="NCBI Taxonomy" id="333673"/>
    <lineage>
        <taxon>Eukaryota</taxon>
        <taxon>Metazoa</taxon>
        <taxon>Chordata</taxon>
        <taxon>Craniata</taxon>
        <taxon>Vertebrata</taxon>
        <taxon>Euteleostomi</taxon>
        <taxon>Archelosauria</taxon>
        <taxon>Archosauria</taxon>
        <taxon>Dinosauria</taxon>
        <taxon>Saurischia</taxon>
        <taxon>Theropoda</taxon>
        <taxon>Coelurosauria</taxon>
        <taxon>Aves</taxon>
        <taxon>Neognathae</taxon>
        <taxon>Neoaves</taxon>
        <taxon>Telluraves</taxon>
        <taxon>Australaves</taxon>
        <taxon>Passeriformes</taxon>
        <taxon>Sylvioidea</taxon>
        <taxon>Hirundinidae</taxon>
        <taxon>Hirundo</taxon>
    </lineage>
</organism>
<evidence type="ECO:0000256" key="8">
    <source>
        <dbReference type="PIRNR" id="PIRNR011771"/>
    </source>
</evidence>
<accession>A0A3M0K7I5</accession>
<comment type="subcellular location">
    <subcellularLocation>
        <location evidence="1 8">Nucleus</location>
    </subcellularLocation>
</comment>
<dbReference type="CDD" id="cd19178">
    <property type="entry name" value="SET_SETD6"/>
    <property type="match status" value="1"/>
</dbReference>
<dbReference type="SUPFAM" id="SSF82199">
    <property type="entry name" value="SET domain"/>
    <property type="match status" value="1"/>
</dbReference>
<dbReference type="Proteomes" id="UP000269221">
    <property type="component" value="Unassembled WGS sequence"/>
</dbReference>
<dbReference type="EC" id="2.1.1.-" evidence="8"/>
<evidence type="ECO:0000256" key="4">
    <source>
        <dbReference type="ARBA" id="ARBA00022679"/>
    </source>
</evidence>
<dbReference type="InterPro" id="IPR046341">
    <property type="entry name" value="SET_dom_sf"/>
</dbReference>
<proteinExistence type="inferred from homology"/>
<dbReference type="GO" id="GO:0016279">
    <property type="term" value="F:protein-lysine N-methyltransferase activity"/>
    <property type="evidence" value="ECO:0007669"/>
    <property type="project" value="UniProtKB-UniRule"/>
</dbReference>
<evidence type="ECO:0000259" key="10">
    <source>
        <dbReference type="PROSITE" id="PS50280"/>
    </source>
</evidence>
<evidence type="ECO:0000256" key="5">
    <source>
        <dbReference type="ARBA" id="ARBA00022691"/>
    </source>
</evidence>
<evidence type="ECO:0000256" key="7">
    <source>
        <dbReference type="ARBA" id="ARBA00057503"/>
    </source>
</evidence>
<dbReference type="PANTHER" id="PTHR13271">
    <property type="entry name" value="UNCHARACTERIZED PUTATIVE METHYLTRANSFERASE"/>
    <property type="match status" value="1"/>
</dbReference>
<evidence type="ECO:0000256" key="6">
    <source>
        <dbReference type="ARBA" id="ARBA00023242"/>
    </source>
</evidence>
<protein>
    <recommendedName>
        <fullName evidence="2 8">N-lysine methyltransferase SETD6</fullName>
        <ecNumber evidence="8">2.1.1.-</ecNumber>
    </recommendedName>
</protein>
<evidence type="ECO:0000256" key="9">
    <source>
        <dbReference type="SAM" id="MobiDB-lite"/>
    </source>
</evidence>
<keyword evidence="12" id="KW-1185">Reference proteome</keyword>
<evidence type="ECO:0000256" key="1">
    <source>
        <dbReference type="ARBA" id="ARBA00004123"/>
    </source>
</evidence>
<keyword evidence="6 8" id="KW-0539">Nucleus</keyword>
<feature type="compositionally biased region" description="Acidic residues" evidence="9">
    <location>
        <begin position="405"/>
        <end position="415"/>
    </location>
</feature>
<dbReference type="PIRSF" id="PIRSF011771">
    <property type="entry name" value="RMS1_SET"/>
    <property type="match status" value="1"/>
</dbReference>
<dbReference type="InterPro" id="IPR036464">
    <property type="entry name" value="Rubisco_LSMT_subst-bd_sf"/>
</dbReference>
<keyword evidence="5 8" id="KW-0949">S-adenosyl-L-methionine</keyword>
<comment type="similarity">
    <text evidence="8">Belongs to the class V-like SAM-binding methyltransferase superfamily. Histone-lysine methyltransferase family. SETD6 subfamily.</text>
</comment>
<evidence type="ECO:0000313" key="12">
    <source>
        <dbReference type="Proteomes" id="UP000269221"/>
    </source>
</evidence>
<gene>
    <name evidence="11" type="ORF">DUI87_14183</name>
</gene>
<dbReference type="InterPro" id="IPR044430">
    <property type="entry name" value="SETD6_SET"/>
</dbReference>
<name>A0A3M0K7I5_HIRRU</name>
<sequence length="491" mass="55551">MASAPKRFKVRGKPGLPGSWGHTGSYGIRDRPHGSFPFTACFHPQAAVESGAQGKSSADPLCGFLAWCGQAGVELNPKVRLSREGAVAGYGMLAAEELEAGEVLFTIPRTALLSQHTTSIHAVLQEAQESLQSQSGWVPLLLALLHEYTASSSHWQPYFSLWQDFRSLDHPMFWPQEERTRLLQGTGIPEAVDKDLANIHLEYTTIILPFMETHPDIFDPKVHTLELYKELVAFVMAYSFQEPLEEEEEDEKGPNPPMMVPVADILNHVANHNANLEYSPHCLRMVTTQPVGKGQEIFNTYGQMANWQLLHMYGFAEPYPGNTHDTADIQMVTLRRAALQRAKSEAQQQLVSEQWDFLCQLEMVGEEGAFVIGWDEVLTEEELSVTLKVLCMSEEEFKEYKEQDGWEDDSEEEENSTLSNEALSRLKTPCKKLLYDSVQLTLESYGADLKAEQDLLNNKEAYKKLSRREQQALHVRYGQKRILHQLLELLQ</sequence>
<evidence type="ECO:0000313" key="11">
    <source>
        <dbReference type="EMBL" id="RMC09176.1"/>
    </source>
</evidence>
<dbReference type="Pfam" id="PF09273">
    <property type="entry name" value="Rubis-subs-bind"/>
    <property type="match status" value="1"/>
</dbReference>
<dbReference type="PANTHER" id="PTHR13271:SF34">
    <property type="entry name" value="N-LYSINE METHYLTRANSFERASE SETD6"/>
    <property type="match status" value="1"/>
</dbReference>
<dbReference type="Pfam" id="PF00856">
    <property type="entry name" value="SET"/>
    <property type="match status" value="1"/>
</dbReference>
<feature type="region of interest" description="Disordered" evidence="9">
    <location>
        <begin position="401"/>
        <end position="421"/>
    </location>
</feature>
<dbReference type="EMBL" id="QRBI01000116">
    <property type="protein sequence ID" value="RMC09176.1"/>
    <property type="molecule type" value="Genomic_DNA"/>
</dbReference>
<comment type="function">
    <text evidence="7 8">Protein-lysine N-methyltransferase.</text>
</comment>
<dbReference type="FunFam" id="3.90.1410.10:FF:000013">
    <property type="entry name" value="N-lysine methyltransferase SETD6"/>
    <property type="match status" value="1"/>
</dbReference>
<dbReference type="SUPFAM" id="SSF81822">
    <property type="entry name" value="RuBisCo LSMT C-terminal, substrate-binding domain"/>
    <property type="match status" value="1"/>
</dbReference>
<comment type="caution">
    <text evidence="11">The sequence shown here is derived from an EMBL/GenBank/DDBJ whole genome shotgun (WGS) entry which is preliminary data.</text>
</comment>
<dbReference type="OrthoDB" id="341421at2759"/>
<dbReference type="InterPro" id="IPR015353">
    <property type="entry name" value="Rubisco_LSMT_subst-bd"/>
</dbReference>
<dbReference type="InterPro" id="IPR011383">
    <property type="entry name" value="N-lys_methylase_SETD6"/>
</dbReference>
<keyword evidence="3 8" id="KW-0489">Methyltransferase</keyword>
<dbReference type="GO" id="GO:0032259">
    <property type="term" value="P:methylation"/>
    <property type="evidence" value="ECO:0007669"/>
    <property type="project" value="UniProtKB-KW"/>
</dbReference>
<dbReference type="PROSITE" id="PS50280">
    <property type="entry name" value="SET"/>
    <property type="match status" value="1"/>
</dbReference>
<reference evidence="11 12" key="1">
    <citation type="submission" date="2018-07" db="EMBL/GenBank/DDBJ databases">
        <title>A high quality draft genome assembly of the barn swallow (H. rustica rustica).</title>
        <authorList>
            <person name="Formenti G."/>
            <person name="Chiara M."/>
            <person name="Poveda L."/>
            <person name="Francoijs K.-J."/>
            <person name="Bonisoli-Alquati A."/>
            <person name="Canova L."/>
            <person name="Gianfranceschi L."/>
            <person name="Horner D.S."/>
            <person name="Saino N."/>
        </authorList>
    </citation>
    <scope>NUCLEOTIDE SEQUENCE [LARGE SCALE GENOMIC DNA]</scope>
    <source>
        <strain evidence="11">Chelidonia</strain>
        <tissue evidence="11">Blood</tissue>
    </source>
</reference>
<dbReference type="Gene3D" id="3.90.1410.10">
    <property type="entry name" value="set domain protein methyltransferase, domain 1"/>
    <property type="match status" value="1"/>
</dbReference>
<dbReference type="FunFam" id="3.90.1420.10:FF:000002">
    <property type="entry name" value="N-lysine methyltransferase SETD6"/>
    <property type="match status" value="1"/>
</dbReference>
<dbReference type="STRING" id="333673.A0A3M0K7I5"/>
<dbReference type="AlphaFoldDB" id="A0A3M0K7I5"/>
<dbReference type="Gene3D" id="3.90.1420.10">
    <property type="entry name" value="Rubisco LSMT, substrate-binding domain"/>
    <property type="match status" value="1"/>
</dbReference>
<feature type="domain" description="SET" evidence="10">
    <location>
        <begin position="77"/>
        <end position="302"/>
    </location>
</feature>
<dbReference type="GO" id="GO:0005634">
    <property type="term" value="C:nucleus"/>
    <property type="evidence" value="ECO:0007669"/>
    <property type="project" value="UniProtKB-SubCell"/>
</dbReference>